<protein>
    <submittedName>
        <fullName evidence="3">Uncharacterized protein</fullName>
    </submittedName>
</protein>
<feature type="compositionally biased region" description="Basic residues" evidence="2">
    <location>
        <begin position="397"/>
        <end position="406"/>
    </location>
</feature>
<dbReference type="Proteomes" id="UP000078200">
    <property type="component" value="Unassembled WGS sequence"/>
</dbReference>
<feature type="region of interest" description="Disordered" evidence="2">
    <location>
        <begin position="424"/>
        <end position="446"/>
    </location>
</feature>
<dbReference type="AlphaFoldDB" id="A0A1A9UTN4"/>
<keyword evidence="1" id="KW-0175">Coiled coil</keyword>
<reference evidence="3" key="1">
    <citation type="submission" date="2020-05" db="UniProtKB">
        <authorList>
            <consortium name="EnsemblMetazoa"/>
        </authorList>
    </citation>
    <scope>IDENTIFICATION</scope>
    <source>
        <strain evidence="3">TTRI</strain>
    </source>
</reference>
<feature type="region of interest" description="Disordered" evidence="2">
    <location>
        <begin position="632"/>
        <end position="672"/>
    </location>
</feature>
<name>A0A1A9UTN4_GLOAU</name>
<dbReference type="VEuPathDB" id="VectorBase:GAUT014931"/>
<feature type="region of interest" description="Disordered" evidence="2">
    <location>
        <begin position="363"/>
        <end position="411"/>
    </location>
</feature>
<feature type="compositionally biased region" description="Basic residues" evidence="2">
    <location>
        <begin position="498"/>
        <end position="510"/>
    </location>
</feature>
<sequence>MQINSKFRVMEALEPSQSNTGFDENNLDFSVNIMPLERISIELKQLRSELKRSRKRKQQLKLKIKVTKQICQNKIKSLEKSKQKIEKLLNLRCVLKKVLKKRNYIRCLVRKKRMERLKAMAELCESDRIIYEREERALSKRRKMLKNTPRRTHPQIQNINKKLYASREEHEAMEDEVTMLGNKINDLQIKLKSINVATMLAKIRQLRELEEDQELQVPENLKSFKLSRKQNQMSFQTVQKSRKLKTSSIQVSEKDLQNFENRRTSTASAASKRLVASKDSTSVNGVIEKSTARQCCRSPRFKKKNSSKILLEKTSDVPTQTTSSTFKYRRAWRRSQGGSETDSTIASSTDDDTFKRFQTVYMHKHRNRSKLSGRSGPLSPRSSKSRTFLQQMETKKPHAFSRKRNFSQKLSQKNLKTISEVKKVKGDAAASNKKSRKSLNSESRRTSRLISHAEIEDGTRLTAGKAKIQKRKKSKGFESRNPLKTAPPVEAVGDVVSRARKPKVSKRKKSKFSEGKNCLKTQTGTIGETKLTRRMSKTSKHKNSKSSESKNSFKTTQSIDIAGDGEQKKKKVKTRKAKKSKRNQNETGSRSTIASKRSLKKSSQRTLVLVPKLQTIPEVETVDDTCDTCAQGSEIRRRRRSKSISQNSITRNRRDSSSGDTPRRNLSLKRDSSTIHQLPVTNLFSSQKSLLGPEKRALVKEDIELTPKIDCGPHLCPSINDSMVPPKNIRRASDQHSDTSYGDALFSMFPGIFQSEPARDSYKIRESWCKQNEDPSRAVPVISSFNSKSAPCFFQDDAPKKSYFAVETSLLSEIEAANLKQPMSPIEQNELKDISRDTGDFGNSWVRKEDRGRQFRRLIKVTSRELIEYLSAKDG</sequence>
<feature type="region of interest" description="Disordered" evidence="2">
    <location>
        <begin position="328"/>
        <end position="349"/>
    </location>
</feature>
<feature type="compositionally biased region" description="Polar residues" evidence="2">
    <location>
        <begin position="585"/>
        <end position="595"/>
    </location>
</feature>
<dbReference type="EnsemblMetazoa" id="GAUT014931-RA">
    <property type="protein sequence ID" value="GAUT014931-PA"/>
    <property type="gene ID" value="GAUT014931"/>
</dbReference>
<feature type="coiled-coil region" evidence="1">
    <location>
        <begin position="36"/>
        <end position="88"/>
    </location>
</feature>
<feature type="compositionally biased region" description="Basic residues" evidence="2">
    <location>
        <begin position="532"/>
        <end position="544"/>
    </location>
</feature>
<keyword evidence="4" id="KW-1185">Reference proteome</keyword>
<feature type="coiled-coil region" evidence="1">
    <location>
        <begin position="156"/>
        <end position="190"/>
    </location>
</feature>
<evidence type="ECO:0000256" key="2">
    <source>
        <dbReference type="SAM" id="MobiDB-lite"/>
    </source>
</evidence>
<feature type="compositionally biased region" description="Low complexity" evidence="2">
    <location>
        <begin position="339"/>
        <end position="348"/>
    </location>
</feature>
<feature type="region of interest" description="Disordered" evidence="2">
    <location>
        <begin position="461"/>
        <end position="605"/>
    </location>
</feature>
<organism evidence="3 4">
    <name type="scientific">Glossina austeni</name>
    <name type="common">Savannah tsetse fly</name>
    <dbReference type="NCBI Taxonomy" id="7395"/>
    <lineage>
        <taxon>Eukaryota</taxon>
        <taxon>Metazoa</taxon>
        <taxon>Ecdysozoa</taxon>
        <taxon>Arthropoda</taxon>
        <taxon>Hexapoda</taxon>
        <taxon>Insecta</taxon>
        <taxon>Pterygota</taxon>
        <taxon>Neoptera</taxon>
        <taxon>Endopterygota</taxon>
        <taxon>Diptera</taxon>
        <taxon>Brachycera</taxon>
        <taxon>Muscomorpha</taxon>
        <taxon>Hippoboscoidea</taxon>
        <taxon>Glossinidae</taxon>
        <taxon>Glossina</taxon>
    </lineage>
</organism>
<feature type="compositionally biased region" description="Basic and acidic residues" evidence="2">
    <location>
        <begin position="652"/>
        <end position="672"/>
    </location>
</feature>
<feature type="compositionally biased region" description="Low complexity" evidence="2">
    <location>
        <begin position="372"/>
        <end position="382"/>
    </location>
</feature>
<evidence type="ECO:0000313" key="3">
    <source>
        <dbReference type="EnsemblMetazoa" id="GAUT014931-PA"/>
    </source>
</evidence>
<feature type="compositionally biased region" description="Basic residues" evidence="2">
    <location>
        <begin position="568"/>
        <end position="582"/>
    </location>
</feature>
<accession>A0A1A9UTN4</accession>
<proteinExistence type="predicted"/>
<evidence type="ECO:0000313" key="4">
    <source>
        <dbReference type="Proteomes" id="UP000078200"/>
    </source>
</evidence>
<evidence type="ECO:0000256" key="1">
    <source>
        <dbReference type="SAM" id="Coils"/>
    </source>
</evidence>